<dbReference type="InterPro" id="IPR027417">
    <property type="entry name" value="P-loop_NTPase"/>
</dbReference>
<name>A0A0M3KCJ3_ANISI</name>
<dbReference type="GO" id="GO:0003677">
    <property type="term" value="F:DNA binding"/>
    <property type="evidence" value="ECO:0007669"/>
    <property type="project" value="InterPro"/>
</dbReference>
<dbReference type="GO" id="GO:0003678">
    <property type="term" value="F:DNA helicase activity"/>
    <property type="evidence" value="ECO:0007669"/>
    <property type="project" value="InterPro"/>
</dbReference>
<dbReference type="Gene3D" id="3.40.50.300">
    <property type="entry name" value="P-loop containing nucleotide triphosphate hydrolases"/>
    <property type="match status" value="1"/>
</dbReference>
<accession>A0A0M3KCJ3</accession>
<evidence type="ECO:0000259" key="1">
    <source>
        <dbReference type="Pfam" id="PF06733"/>
    </source>
</evidence>
<reference evidence="2" key="1">
    <citation type="submission" date="2017-02" db="UniProtKB">
        <authorList>
            <consortium name="WormBaseParasite"/>
        </authorList>
    </citation>
    <scope>IDENTIFICATION</scope>
</reference>
<dbReference type="WBParaSite" id="ASIM_0001869401-mRNA-1">
    <property type="protein sequence ID" value="ASIM_0001869401-mRNA-1"/>
    <property type="gene ID" value="ASIM_0001869401"/>
</dbReference>
<sequence length="82" mass="9672">LSQVVRELNKTLYKDTKTVTFGSRDVLCLNKIVTSEKNSTMKTLMCRNLTKNRKCRFHNELESKSVVILVEVLFRKLFHRLQ</sequence>
<organism evidence="2">
    <name type="scientific">Anisakis simplex</name>
    <name type="common">Herring worm</name>
    <dbReference type="NCBI Taxonomy" id="6269"/>
    <lineage>
        <taxon>Eukaryota</taxon>
        <taxon>Metazoa</taxon>
        <taxon>Ecdysozoa</taxon>
        <taxon>Nematoda</taxon>
        <taxon>Chromadorea</taxon>
        <taxon>Rhabditida</taxon>
        <taxon>Spirurina</taxon>
        <taxon>Ascaridomorpha</taxon>
        <taxon>Ascaridoidea</taxon>
        <taxon>Anisakidae</taxon>
        <taxon>Anisakis</taxon>
        <taxon>Anisakis simplex complex</taxon>
    </lineage>
</organism>
<dbReference type="Pfam" id="PF06733">
    <property type="entry name" value="DEAD_2"/>
    <property type="match status" value="1"/>
</dbReference>
<protein>
    <submittedName>
        <fullName evidence="2">DEAD_2 domain-containing protein</fullName>
    </submittedName>
</protein>
<feature type="domain" description="RAD3-like helicase DEAD" evidence="1">
    <location>
        <begin position="1"/>
        <end position="63"/>
    </location>
</feature>
<proteinExistence type="predicted"/>
<dbReference type="AlphaFoldDB" id="A0A0M3KCJ3"/>
<dbReference type="GO" id="GO:0005524">
    <property type="term" value="F:ATP binding"/>
    <property type="evidence" value="ECO:0007669"/>
    <property type="project" value="InterPro"/>
</dbReference>
<evidence type="ECO:0000313" key="2">
    <source>
        <dbReference type="WBParaSite" id="ASIM_0001869401-mRNA-1"/>
    </source>
</evidence>
<dbReference type="InterPro" id="IPR010614">
    <property type="entry name" value="RAD3-like_helicase_DEAD"/>
</dbReference>